<feature type="compositionally biased region" description="Basic and acidic residues" evidence="1">
    <location>
        <begin position="214"/>
        <end position="223"/>
    </location>
</feature>
<feature type="region of interest" description="Disordered" evidence="1">
    <location>
        <begin position="214"/>
        <end position="235"/>
    </location>
</feature>
<feature type="region of interest" description="Disordered" evidence="1">
    <location>
        <begin position="325"/>
        <end position="344"/>
    </location>
</feature>
<sequence>MGTPRTPQNTMTNTVYPTPNSIRFGPQTSKPLDTTYLPVVDDHRASDDEYEWLPSGTASKRPRKLNDPTYRPTGDDHQQLDDEYEWLPSGTKRARKSKANDPTYLPVVDDHRQSDDEYEWLQSGTKRARKSKTVDPTYRPEYIPGDSDGESMSPTERRLSRKRKGISSAVTKTVEGQHLFMRPPKRAKVSSGVEARVKAAKIKSSPRLADITDHTHNHTERPITPKSQALNPTIYPTPSSLLDGFSGKDTSFQSHFVNPKSPILDPVSFLERELPDDENRDPSWDSPKSLKRGRSASRGVDDDNLYRPPSKAVKTAFSRRQLLTGANDGLSDGDDEYEYGDERGVSRSETKGVVYDFSLERAKRWAAAVSLPEDAWSEAEKELFFRLAMRGFEPLLPLHWQHDFSTLPNTMFPLPEDETVPIIRAFKQSDFHAIKSLLGLFSLGGQVRDCNILRTRPEDKIRKAIKKYVRWAMRDADIHDKPGTIPVYTIRSQKKGESVVSAVSKLNNRLGKLAKRYHDSLGMSSRTTSPRRVKTPRAQIKQELDTDLKITSRRNFPLLVGFVICGPIVAILTLDTDPLSPKGWGEGTGSKFISQFDVGERGQDVWTSLALAITIMHIRKTMIQLADGGKGGFCRNGEDVLVCEDEDL</sequence>
<feature type="region of interest" description="Disordered" evidence="1">
    <location>
        <begin position="273"/>
        <end position="309"/>
    </location>
</feature>
<feature type="compositionally biased region" description="Polar residues" evidence="1">
    <location>
        <begin position="1"/>
        <end position="32"/>
    </location>
</feature>
<dbReference type="AlphaFoldDB" id="A0A1E3BC68"/>
<feature type="compositionally biased region" description="Polar residues" evidence="1">
    <location>
        <begin position="225"/>
        <end position="235"/>
    </location>
</feature>
<evidence type="ECO:0000313" key="3">
    <source>
        <dbReference type="Proteomes" id="UP000094569"/>
    </source>
</evidence>
<dbReference type="EMBL" id="JXNT01000007">
    <property type="protein sequence ID" value="ODM17986.1"/>
    <property type="molecule type" value="Genomic_DNA"/>
</dbReference>
<keyword evidence="3" id="KW-1185">Reference proteome</keyword>
<dbReference type="OrthoDB" id="5286775at2759"/>
<proteinExistence type="predicted"/>
<comment type="caution">
    <text evidence="2">The sequence shown here is derived from an EMBL/GenBank/DDBJ whole genome shotgun (WGS) entry which is preliminary data.</text>
</comment>
<accession>A0A1E3BC68</accession>
<dbReference type="STRING" id="573508.A0A1E3BC68"/>
<evidence type="ECO:0000256" key="1">
    <source>
        <dbReference type="SAM" id="MobiDB-lite"/>
    </source>
</evidence>
<protein>
    <submittedName>
        <fullName evidence="2">Uncharacterized protein</fullName>
    </submittedName>
</protein>
<dbReference type="Proteomes" id="UP000094569">
    <property type="component" value="Unassembled WGS sequence"/>
</dbReference>
<reference evidence="2 3" key="1">
    <citation type="journal article" date="2016" name="BMC Genomics">
        <title>Comparative genomic and transcriptomic analyses of the Fuzhuan brick tea-fermentation fungus Aspergillus cristatus.</title>
        <authorList>
            <person name="Ge Y."/>
            <person name="Wang Y."/>
            <person name="Liu Y."/>
            <person name="Tan Y."/>
            <person name="Ren X."/>
            <person name="Zhang X."/>
            <person name="Hyde K.D."/>
            <person name="Liu Y."/>
            <person name="Liu Z."/>
        </authorList>
    </citation>
    <scope>NUCLEOTIDE SEQUENCE [LARGE SCALE GENOMIC DNA]</scope>
    <source>
        <strain evidence="2 3">GZAAS20.1005</strain>
    </source>
</reference>
<organism evidence="2 3">
    <name type="scientific">Aspergillus cristatus</name>
    <name type="common">Chinese Fuzhuan brick tea-fermentation fungus</name>
    <name type="synonym">Eurotium cristatum</name>
    <dbReference type="NCBI Taxonomy" id="573508"/>
    <lineage>
        <taxon>Eukaryota</taxon>
        <taxon>Fungi</taxon>
        <taxon>Dikarya</taxon>
        <taxon>Ascomycota</taxon>
        <taxon>Pezizomycotina</taxon>
        <taxon>Eurotiomycetes</taxon>
        <taxon>Eurotiomycetidae</taxon>
        <taxon>Eurotiales</taxon>
        <taxon>Aspergillaceae</taxon>
        <taxon>Aspergillus</taxon>
        <taxon>Aspergillus subgen. Aspergillus</taxon>
    </lineage>
</organism>
<dbReference type="VEuPathDB" id="FungiDB:SI65_06774"/>
<feature type="region of interest" description="Disordered" evidence="1">
    <location>
        <begin position="1"/>
        <end position="167"/>
    </location>
</feature>
<gene>
    <name evidence="2" type="ORF">SI65_06774</name>
</gene>
<evidence type="ECO:0000313" key="2">
    <source>
        <dbReference type="EMBL" id="ODM17986.1"/>
    </source>
</evidence>
<name>A0A1E3BC68_ASPCR</name>